<dbReference type="InterPro" id="IPR050111">
    <property type="entry name" value="C-type_lectin/snaclec_domain"/>
</dbReference>
<accession>A0A6J3KEA2</accession>
<gene>
    <name evidence="4" type="primary">LOC117234000</name>
</gene>
<keyword evidence="3" id="KW-1185">Reference proteome</keyword>
<dbReference type="Pfam" id="PF00059">
    <property type="entry name" value="Lectin_C"/>
    <property type="match status" value="1"/>
</dbReference>
<dbReference type="InterPro" id="IPR016187">
    <property type="entry name" value="CTDL_fold"/>
</dbReference>
<dbReference type="RefSeq" id="XP_033350681.1">
    <property type="nucleotide sequence ID" value="XM_033494790.1"/>
</dbReference>
<organism evidence="3 4">
    <name type="scientific">Bombus vosnesenskii</name>
    <dbReference type="NCBI Taxonomy" id="207650"/>
    <lineage>
        <taxon>Eukaryota</taxon>
        <taxon>Metazoa</taxon>
        <taxon>Ecdysozoa</taxon>
        <taxon>Arthropoda</taxon>
        <taxon>Hexapoda</taxon>
        <taxon>Insecta</taxon>
        <taxon>Pterygota</taxon>
        <taxon>Neoptera</taxon>
        <taxon>Endopterygota</taxon>
        <taxon>Hymenoptera</taxon>
        <taxon>Apocrita</taxon>
        <taxon>Aculeata</taxon>
        <taxon>Apoidea</taxon>
        <taxon>Anthophila</taxon>
        <taxon>Apidae</taxon>
        <taxon>Bombus</taxon>
        <taxon>Pyrobombus</taxon>
    </lineage>
</organism>
<evidence type="ECO:0000256" key="1">
    <source>
        <dbReference type="SAM" id="SignalP"/>
    </source>
</evidence>
<dbReference type="KEGG" id="bvk:117234000"/>
<dbReference type="Gene3D" id="3.10.100.10">
    <property type="entry name" value="Mannose-Binding Protein A, subunit A"/>
    <property type="match status" value="1"/>
</dbReference>
<dbReference type="PANTHER" id="PTHR22803">
    <property type="entry name" value="MANNOSE, PHOSPHOLIPASE, LECTIN RECEPTOR RELATED"/>
    <property type="match status" value="1"/>
</dbReference>
<dbReference type="AlphaFoldDB" id="A0A6J3KEA2"/>
<evidence type="ECO:0000313" key="3">
    <source>
        <dbReference type="Proteomes" id="UP000504631"/>
    </source>
</evidence>
<dbReference type="InterPro" id="IPR001304">
    <property type="entry name" value="C-type_lectin-like"/>
</dbReference>
<feature type="signal peptide" evidence="1">
    <location>
        <begin position="1"/>
        <end position="20"/>
    </location>
</feature>
<sequence length="280" mass="31864">MKHKMSLSLFLLTILQLCLGIEIPGDMYSISALNSSNVSIIRPPELWSEILENWIVSDSKLTRMSKVMKLGDKSLTITSKISTPNKREVSETDLYLLGAIEKLVYRVDFLESRLRRAEELLYYVISGNINKKEPCPTNYTKIGQNCYHFSNRDFDWKSSASLCRGMGGHLLEFDTEDEKRDVLAGLQTNSKLKGKTFWTGGLNPGLLWIWANSAKPVYQNTKQTVPGDGRCLKLSYNTTSRLYSYQSDDCGARHRYACKLSKDDESANKIEKTARMLMNE</sequence>
<evidence type="ECO:0000259" key="2">
    <source>
        <dbReference type="PROSITE" id="PS50041"/>
    </source>
</evidence>
<evidence type="ECO:0000313" key="4">
    <source>
        <dbReference type="RefSeq" id="XP_033350681.1"/>
    </source>
</evidence>
<feature type="domain" description="C-type lectin" evidence="2">
    <location>
        <begin position="142"/>
        <end position="259"/>
    </location>
</feature>
<dbReference type="GeneID" id="117234000"/>
<dbReference type="InterPro" id="IPR016186">
    <property type="entry name" value="C-type_lectin-like/link_sf"/>
</dbReference>
<dbReference type="SMART" id="SM00034">
    <property type="entry name" value="CLECT"/>
    <property type="match status" value="1"/>
</dbReference>
<reference evidence="4" key="1">
    <citation type="submission" date="2025-08" db="UniProtKB">
        <authorList>
            <consortium name="RefSeq"/>
        </authorList>
    </citation>
    <scope>IDENTIFICATION</scope>
    <source>
        <tissue evidence="4">Muscle</tissue>
    </source>
</reference>
<proteinExistence type="predicted"/>
<name>A0A6J3KEA2_9HYME</name>
<dbReference type="SUPFAM" id="SSF56436">
    <property type="entry name" value="C-type lectin-like"/>
    <property type="match status" value="1"/>
</dbReference>
<protein>
    <submittedName>
        <fullName evidence="4">C-type lectin domain family 12 member B-like</fullName>
    </submittedName>
</protein>
<dbReference type="PROSITE" id="PS50041">
    <property type="entry name" value="C_TYPE_LECTIN_2"/>
    <property type="match status" value="1"/>
</dbReference>
<dbReference type="CDD" id="cd00037">
    <property type="entry name" value="CLECT"/>
    <property type="match status" value="1"/>
</dbReference>
<dbReference type="Proteomes" id="UP000504631">
    <property type="component" value="Unplaced"/>
</dbReference>
<feature type="chain" id="PRO_5026860832" evidence="1">
    <location>
        <begin position="21"/>
        <end position="280"/>
    </location>
</feature>
<keyword evidence="1" id="KW-0732">Signal</keyword>